<name>A0ABW4K9R7_9HYPH</name>
<evidence type="ECO:0000259" key="1">
    <source>
        <dbReference type="SMART" id="SM00834"/>
    </source>
</evidence>
<sequence length="155" mass="16818">MIHYDLACACGRRFDGWFRSSQDFDAQAARGLVSCPACGSTEVAKALMAPAVATRRAETSAVAPAAEPSGDAPQAVALVTEKDQAIRAMLRELRDHVKTNAEHVGDRFPELARRMHAEEIERKSIYGRATADEARALAEEGVEVHALPRFPDDGD</sequence>
<dbReference type="InterPro" id="IPR013429">
    <property type="entry name" value="Regulatory_FmdB_Zinc_ribbon"/>
</dbReference>
<dbReference type="InterPro" id="IPR009562">
    <property type="entry name" value="DUF1178"/>
</dbReference>
<dbReference type="EMBL" id="JBHUER010000009">
    <property type="protein sequence ID" value="MFD1703838.1"/>
    <property type="molecule type" value="Genomic_DNA"/>
</dbReference>
<dbReference type="Pfam" id="PF06676">
    <property type="entry name" value="DUF1178"/>
    <property type="match status" value="1"/>
</dbReference>
<dbReference type="SMART" id="SM00834">
    <property type="entry name" value="CxxC_CXXC_SSSS"/>
    <property type="match status" value="1"/>
</dbReference>
<protein>
    <submittedName>
        <fullName evidence="2">DUF1178 family protein</fullName>
    </submittedName>
</protein>
<gene>
    <name evidence="2" type="ORF">ACFSCV_12575</name>
</gene>
<reference evidence="3" key="1">
    <citation type="journal article" date="2019" name="Int. J. Syst. Evol. Microbiol.">
        <title>The Global Catalogue of Microorganisms (GCM) 10K type strain sequencing project: providing services to taxonomists for standard genome sequencing and annotation.</title>
        <authorList>
            <consortium name="The Broad Institute Genomics Platform"/>
            <consortium name="The Broad Institute Genome Sequencing Center for Infectious Disease"/>
            <person name="Wu L."/>
            <person name="Ma J."/>
        </authorList>
    </citation>
    <scope>NUCLEOTIDE SEQUENCE [LARGE SCALE GENOMIC DNA]</scope>
    <source>
        <strain evidence="3">KCTC 23707</strain>
    </source>
</reference>
<accession>A0ABW4K9R7</accession>
<evidence type="ECO:0000313" key="2">
    <source>
        <dbReference type="EMBL" id="MFD1703838.1"/>
    </source>
</evidence>
<comment type="caution">
    <text evidence="2">The sequence shown here is derived from an EMBL/GenBank/DDBJ whole genome shotgun (WGS) entry which is preliminary data.</text>
</comment>
<dbReference type="Proteomes" id="UP001597308">
    <property type="component" value="Unassembled WGS sequence"/>
</dbReference>
<proteinExistence type="predicted"/>
<dbReference type="PIRSF" id="PIRSF032131">
    <property type="entry name" value="UCP032131"/>
    <property type="match status" value="1"/>
</dbReference>
<keyword evidence="3" id="KW-1185">Reference proteome</keyword>
<dbReference type="RefSeq" id="WP_378799937.1">
    <property type="nucleotide sequence ID" value="NZ_JBHUER010000009.1"/>
</dbReference>
<feature type="domain" description="Putative regulatory protein FmdB zinc ribbon" evidence="1">
    <location>
        <begin position="1"/>
        <end position="48"/>
    </location>
</feature>
<organism evidence="2 3">
    <name type="scientific">Methylopila henanensis</name>
    <dbReference type="NCBI Taxonomy" id="873516"/>
    <lineage>
        <taxon>Bacteria</taxon>
        <taxon>Pseudomonadati</taxon>
        <taxon>Pseudomonadota</taxon>
        <taxon>Alphaproteobacteria</taxon>
        <taxon>Hyphomicrobiales</taxon>
        <taxon>Methylopilaceae</taxon>
        <taxon>Methylopila</taxon>
    </lineage>
</organism>
<evidence type="ECO:0000313" key="3">
    <source>
        <dbReference type="Proteomes" id="UP001597308"/>
    </source>
</evidence>